<gene>
    <name evidence="3" type="ORF">CJN711_LOCUS1975</name>
    <name evidence="4" type="ORF">MBJ925_LOCUS1720</name>
    <name evidence="8" type="ORF">OVN521_LOCUS3792</name>
    <name evidence="7" type="ORF">SMN809_LOCUS137</name>
    <name evidence="9" type="ORF">UXM345_LOCUS6888</name>
    <name evidence="5" type="ORF">WKI299_LOCUS643</name>
    <name evidence="6" type="ORF">XDN619_LOCUS5460</name>
</gene>
<organism evidence="3 10">
    <name type="scientific">Rotaria magnacalcarata</name>
    <dbReference type="NCBI Taxonomy" id="392030"/>
    <lineage>
        <taxon>Eukaryota</taxon>
        <taxon>Metazoa</taxon>
        <taxon>Spiralia</taxon>
        <taxon>Gnathifera</taxon>
        <taxon>Rotifera</taxon>
        <taxon>Eurotatoria</taxon>
        <taxon>Bdelloidea</taxon>
        <taxon>Philodinida</taxon>
        <taxon>Philodinidae</taxon>
        <taxon>Rotaria</taxon>
    </lineage>
</organism>
<keyword evidence="1" id="KW-0472">Membrane</keyword>
<evidence type="ECO:0000313" key="4">
    <source>
        <dbReference type="EMBL" id="CAF1919525.1"/>
    </source>
</evidence>
<dbReference type="Proteomes" id="UP000676336">
    <property type="component" value="Unassembled WGS sequence"/>
</dbReference>
<dbReference type="EMBL" id="CAJOBI010000011">
    <property type="protein sequence ID" value="CAF3781059.1"/>
    <property type="molecule type" value="Genomic_DNA"/>
</dbReference>
<dbReference type="PROSITE" id="PS50202">
    <property type="entry name" value="MSP"/>
    <property type="match status" value="1"/>
</dbReference>
<feature type="domain" description="MSP" evidence="2">
    <location>
        <begin position="66"/>
        <end position="174"/>
    </location>
</feature>
<evidence type="ECO:0000313" key="6">
    <source>
        <dbReference type="EMBL" id="CAF2033533.1"/>
    </source>
</evidence>
<protein>
    <recommendedName>
        <fullName evidence="2">MSP domain-containing protein</fullName>
    </recommendedName>
</protein>
<keyword evidence="11" id="KW-1185">Reference proteome</keyword>
<proteinExistence type="predicted"/>
<evidence type="ECO:0000313" key="7">
    <source>
        <dbReference type="EMBL" id="CAF3781059.1"/>
    </source>
</evidence>
<evidence type="ECO:0000313" key="5">
    <source>
        <dbReference type="EMBL" id="CAF1931663.1"/>
    </source>
</evidence>
<dbReference type="EMBL" id="CAJNOV010000125">
    <property type="protein sequence ID" value="CAF0993492.1"/>
    <property type="molecule type" value="Genomic_DNA"/>
</dbReference>
<evidence type="ECO:0000313" key="9">
    <source>
        <dbReference type="EMBL" id="CAF3835696.1"/>
    </source>
</evidence>
<dbReference type="Proteomes" id="UP000663842">
    <property type="component" value="Unassembled WGS sequence"/>
</dbReference>
<dbReference type="AlphaFoldDB" id="A0A814G9Z7"/>
<keyword evidence="1" id="KW-0812">Transmembrane</keyword>
<dbReference type="InterPro" id="IPR013783">
    <property type="entry name" value="Ig-like_fold"/>
</dbReference>
<dbReference type="Proteomes" id="UP000663855">
    <property type="component" value="Unassembled WGS sequence"/>
</dbReference>
<evidence type="ECO:0000313" key="10">
    <source>
        <dbReference type="Proteomes" id="UP000663855"/>
    </source>
</evidence>
<reference evidence="3" key="1">
    <citation type="submission" date="2021-02" db="EMBL/GenBank/DDBJ databases">
        <authorList>
            <person name="Nowell W R."/>
        </authorList>
    </citation>
    <scope>NUCLEOTIDE SEQUENCE</scope>
</reference>
<dbReference type="Proteomes" id="UP000663856">
    <property type="component" value="Unassembled WGS sequence"/>
</dbReference>
<dbReference type="EMBL" id="CAJNRG010001464">
    <property type="protein sequence ID" value="CAF2033533.1"/>
    <property type="molecule type" value="Genomic_DNA"/>
</dbReference>
<dbReference type="EMBL" id="CAJNRF010000041">
    <property type="protein sequence ID" value="CAF1931663.1"/>
    <property type="molecule type" value="Genomic_DNA"/>
</dbReference>
<evidence type="ECO:0000259" key="2">
    <source>
        <dbReference type="PROSITE" id="PS50202"/>
    </source>
</evidence>
<feature type="transmembrane region" description="Helical" evidence="1">
    <location>
        <begin position="189"/>
        <end position="209"/>
    </location>
</feature>
<dbReference type="SUPFAM" id="SSF49354">
    <property type="entry name" value="PapD-like"/>
    <property type="match status" value="1"/>
</dbReference>
<accession>A0A814G9Z7</accession>
<dbReference type="Proteomes" id="UP000663866">
    <property type="component" value="Unassembled WGS sequence"/>
</dbReference>
<sequence>MIWKDEKTISTDDLSNQENKYFGDTSSGSIFLETHQNLVQQKQSAIYDQKRFDNFNCLSQHEKLIELRTKPSQSLKFSQSSNSINLKLYNDNSFPVIFKLKTTEPDIIASQPARGFIQANSFIECRLTSIETDYRILFVVQYARILNQYDDYITQWKNLKSENIYIKNFHCNFQFNFQLETQIDSKQKFLKPILFTFATITLLTAFIYFRNK</sequence>
<keyword evidence="1" id="KW-1133">Transmembrane helix</keyword>
<dbReference type="EMBL" id="CAJOBF010000558">
    <property type="protein sequence ID" value="CAF3835696.1"/>
    <property type="molecule type" value="Genomic_DNA"/>
</dbReference>
<dbReference type="EMBL" id="CAJNRE010000110">
    <property type="protein sequence ID" value="CAF1919525.1"/>
    <property type="molecule type" value="Genomic_DNA"/>
</dbReference>
<evidence type="ECO:0000313" key="3">
    <source>
        <dbReference type="EMBL" id="CAF0993492.1"/>
    </source>
</evidence>
<evidence type="ECO:0000313" key="8">
    <source>
        <dbReference type="EMBL" id="CAF3799573.1"/>
    </source>
</evidence>
<dbReference type="Gene3D" id="2.60.40.10">
    <property type="entry name" value="Immunoglobulins"/>
    <property type="match status" value="1"/>
</dbReference>
<comment type="caution">
    <text evidence="3">The sequence shown here is derived from an EMBL/GenBank/DDBJ whole genome shotgun (WGS) entry which is preliminary data.</text>
</comment>
<dbReference type="InterPro" id="IPR008962">
    <property type="entry name" value="PapD-like_sf"/>
</dbReference>
<evidence type="ECO:0000256" key="1">
    <source>
        <dbReference type="SAM" id="Phobius"/>
    </source>
</evidence>
<name>A0A814G9Z7_9BILA</name>
<dbReference type="Pfam" id="PF00635">
    <property type="entry name" value="Motile_Sperm"/>
    <property type="match status" value="1"/>
</dbReference>
<dbReference type="Proteomes" id="UP000663887">
    <property type="component" value="Unassembled WGS sequence"/>
</dbReference>
<evidence type="ECO:0000313" key="11">
    <source>
        <dbReference type="Proteomes" id="UP000663866"/>
    </source>
</evidence>
<dbReference type="InterPro" id="IPR000535">
    <property type="entry name" value="MSP_dom"/>
</dbReference>
<dbReference type="EMBL" id="CAJOBG010000335">
    <property type="protein sequence ID" value="CAF3799573.1"/>
    <property type="molecule type" value="Genomic_DNA"/>
</dbReference>
<dbReference type="Proteomes" id="UP000663824">
    <property type="component" value="Unassembled WGS sequence"/>
</dbReference>